<dbReference type="GO" id="GO:0000271">
    <property type="term" value="P:polysaccharide biosynthetic process"/>
    <property type="evidence" value="ECO:0007669"/>
    <property type="project" value="UniProtKB-KW"/>
</dbReference>
<dbReference type="NCBIfam" id="TIGR03025">
    <property type="entry name" value="EPS_sugtrans"/>
    <property type="match status" value="1"/>
</dbReference>
<evidence type="ECO:0000313" key="10">
    <source>
        <dbReference type="EMBL" id="PJG51834.1"/>
    </source>
</evidence>
<dbReference type="Proteomes" id="UP000231194">
    <property type="component" value="Unassembled WGS sequence"/>
</dbReference>
<dbReference type="OrthoDB" id="9808602at2"/>
<comment type="subcellular location">
    <subcellularLocation>
        <location evidence="1">Membrane</location>
        <topology evidence="1">Multi-pass membrane protein</topology>
    </subcellularLocation>
</comment>
<dbReference type="PANTHER" id="PTHR30576">
    <property type="entry name" value="COLANIC BIOSYNTHESIS UDP-GLUCOSE LIPID CARRIER TRANSFERASE"/>
    <property type="match status" value="1"/>
</dbReference>
<dbReference type="Pfam" id="PF02397">
    <property type="entry name" value="Bac_transf"/>
    <property type="match status" value="1"/>
</dbReference>
<dbReference type="InterPro" id="IPR017475">
    <property type="entry name" value="EPS_sugar_tfrase"/>
</dbReference>
<dbReference type="EMBL" id="PGVG01000031">
    <property type="protein sequence ID" value="PJG51834.1"/>
    <property type="molecule type" value="Genomic_DNA"/>
</dbReference>
<evidence type="ECO:0000256" key="7">
    <source>
        <dbReference type="ARBA" id="ARBA00023169"/>
    </source>
</evidence>
<keyword evidence="5 8" id="KW-1133">Transmembrane helix</keyword>
<dbReference type="GO" id="GO:0009242">
    <property type="term" value="P:colanic acid biosynthetic process"/>
    <property type="evidence" value="ECO:0007669"/>
    <property type="project" value="TreeGrafter"/>
</dbReference>
<dbReference type="GO" id="GO:0016020">
    <property type="term" value="C:membrane"/>
    <property type="evidence" value="ECO:0007669"/>
    <property type="project" value="UniProtKB-SubCell"/>
</dbReference>
<sequence>MNFVNRHLPDQNDTACVSLEPSASRHKWPLRYDRIEHVALCADIATILLASVLSTLLYRVQNGQTEGDHGNAFGLALVSAACVASVLKAQGLYRPIELFVLKNQVRAVCVTWVALVLLIWAAYGFAIRPGASQEAGPAFAILGLALLVAERWGVRSLLIRGLSARKFASTNIVLISDQPLSKDAGLPEALAMHGYCVKGRFSLPPSGFGPAGRKRLTSRVIDYIRNAPLDQVVVEASPERWPELRALVADLRVLPFPIMFVPVGTTSELLRHPTRSLGSAVCVELQRGPLTSLECATKRIIDVVGAGLALAISAPLLVLAAVAIKLDSPGPVFFRQQRCGFNGRTFLIRKFRTMHVLEDGNVIAQATPLDRRVTRVGKWLRRTSFDELPQLLNVLEGSMSLVGPRPHALAHDGQFDKLMRNYAFRRRVRPGLTGWAQVHGCRGATPTAPMIEARVQYDLWYIDNWSLRLDLAILLRTPMEVLRGRNAY</sequence>
<protein>
    <submittedName>
        <fullName evidence="10">Undecaprenyl-phosphate glucose phosphotransferase</fullName>
    </submittedName>
</protein>
<keyword evidence="4 8" id="KW-0812">Transmembrane</keyword>
<evidence type="ECO:0000256" key="8">
    <source>
        <dbReference type="SAM" id="Phobius"/>
    </source>
</evidence>
<evidence type="ECO:0000256" key="1">
    <source>
        <dbReference type="ARBA" id="ARBA00004141"/>
    </source>
</evidence>
<feature type="domain" description="Bacterial sugar transferase" evidence="9">
    <location>
        <begin position="298"/>
        <end position="482"/>
    </location>
</feature>
<keyword evidence="11" id="KW-1185">Reference proteome</keyword>
<evidence type="ECO:0000256" key="5">
    <source>
        <dbReference type="ARBA" id="ARBA00022989"/>
    </source>
</evidence>
<evidence type="ECO:0000256" key="4">
    <source>
        <dbReference type="ARBA" id="ARBA00022692"/>
    </source>
</evidence>
<dbReference type="InterPro" id="IPR003362">
    <property type="entry name" value="Bact_transf"/>
</dbReference>
<feature type="transmembrane region" description="Helical" evidence="8">
    <location>
        <begin position="72"/>
        <end position="93"/>
    </location>
</feature>
<reference evidence="10 11" key="1">
    <citation type="submission" date="2017-11" db="EMBL/GenBank/DDBJ databases">
        <title>Bradyrhizobium forestalis sp. nov., an efficient nitrogen-fixing bacterium isolated from nodules of forest legume species in the Amazon.</title>
        <authorList>
            <person name="Costa E.M."/>
            <person name="Guimaraes A."/>
            <person name="Carvalho T.S."/>
            <person name="Rodrigues T.L."/>
            <person name="Ribeiro P.R.A."/>
            <person name="Lebbe L."/>
            <person name="Willems A."/>
            <person name="Moreira F.M.S."/>
        </authorList>
    </citation>
    <scope>NUCLEOTIDE SEQUENCE [LARGE SCALE GENOMIC DNA]</scope>
    <source>
        <strain evidence="10 11">INPA54B</strain>
    </source>
</reference>
<accession>A0A2M8R1X7</accession>
<feature type="transmembrane region" description="Helical" evidence="8">
    <location>
        <begin position="37"/>
        <end position="60"/>
    </location>
</feature>
<evidence type="ECO:0000259" key="9">
    <source>
        <dbReference type="Pfam" id="PF02397"/>
    </source>
</evidence>
<keyword evidence="7" id="KW-0270">Exopolysaccharide synthesis</keyword>
<dbReference type="RefSeq" id="WP_100235156.1">
    <property type="nucleotide sequence ID" value="NZ_PGVG01000031.1"/>
</dbReference>
<evidence type="ECO:0000256" key="2">
    <source>
        <dbReference type="ARBA" id="ARBA00006464"/>
    </source>
</evidence>
<dbReference type="PANTHER" id="PTHR30576:SF21">
    <property type="entry name" value="UDP-GLUCOSE:UNDECAPRENYL-PHOSPHATE GLUCOSE-1-PHOSPHATE TRANSFERASE"/>
    <property type="match status" value="1"/>
</dbReference>
<comment type="caution">
    <text evidence="10">The sequence shown here is derived from an EMBL/GenBank/DDBJ whole genome shotgun (WGS) entry which is preliminary data.</text>
</comment>
<organism evidence="10 11">
    <name type="scientific">Bradyrhizobium forestalis</name>
    <dbReference type="NCBI Taxonomy" id="1419263"/>
    <lineage>
        <taxon>Bacteria</taxon>
        <taxon>Pseudomonadati</taxon>
        <taxon>Pseudomonadota</taxon>
        <taxon>Alphaproteobacteria</taxon>
        <taxon>Hyphomicrobiales</taxon>
        <taxon>Nitrobacteraceae</taxon>
        <taxon>Bradyrhizobium</taxon>
    </lineage>
</organism>
<comment type="similarity">
    <text evidence="2">Belongs to the bacterial sugar transferase family.</text>
</comment>
<dbReference type="GO" id="GO:0089702">
    <property type="term" value="F:undecaprenyl-phosphate glucose phosphotransferase activity"/>
    <property type="evidence" value="ECO:0007669"/>
    <property type="project" value="TreeGrafter"/>
</dbReference>
<feature type="transmembrane region" description="Helical" evidence="8">
    <location>
        <begin position="138"/>
        <end position="158"/>
    </location>
</feature>
<keyword evidence="6 8" id="KW-0472">Membrane</keyword>
<name>A0A2M8R1X7_9BRAD</name>
<proteinExistence type="inferred from homology"/>
<keyword evidence="3 10" id="KW-0808">Transferase</keyword>
<evidence type="ECO:0000313" key="11">
    <source>
        <dbReference type="Proteomes" id="UP000231194"/>
    </source>
</evidence>
<gene>
    <name evidence="10" type="ORF">CVM73_28825</name>
</gene>
<dbReference type="AlphaFoldDB" id="A0A2M8R1X7"/>
<evidence type="ECO:0000256" key="6">
    <source>
        <dbReference type="ARBA" id="ARBA00023136"/>
    </source>
</evidence>
<evidence type="ECO:0000256" key="3">
    <source>
        <dbReference type="ARBA" id="ARBA00022679"/>
    </source>
</evidence>
<feature type="transmembrane region" description="Helical" evidence="8">
    <location>
        <begin position="300"/>
        <end position="324"/>
    </location>
</feature>
<feature type="transmembrane region" description="Helical" evidence="8">
    <location>
        <begin position="105"/>
        <end position="126"/>
    </location>
</feature>